<gene>
    <name evidence="2" type="ORF">FZEAL_3501</name>
</gene>
<keyword evidence="3" id="KW-1185">Reference proteome</keyword>
<reference evidence="2" key="1">
    <citation type="journal article" date="2020" name="BMC Genomics">
        <title>Correction to: Identification and distribution of gene clusters required for synthesis of sphingolipid metabolism inhibitors in diverse species of the filamentous fungus Fusarium.</title>
        <authorList>
            <person name="Kim H.S."/>
            <person name="Lohmar J.M."/>
            <person name="Busman M."/>
            <person name="Brown D.W."/>
            <person name="Naumann T.A."/>
            <person name="Divon H.H."/>
            <person name="Lysoe E."/>
            <person name="Uhlig S."/>
            <person name="Proctor R.H."/>
        </authorList>
    </citation>
    <scope>NUCLEOTIDE SEQUENCE</scope>
    <source>
        <strain evidence="2">NRRL 22465</strain>
    </source>
</reference>
<evidence type="ECO:0000313" key="3">
    <source>
        <dbReference type="Proteomes" id="UP000635477"/>
    </source>
</evidence>
<protein>
    <recommendedName>
        <fullName evidence="4">Hypersensitive response-inducing protein</fullName>
    </recommendedName>
</protein>
<dbReference type="OrthoDB" id="3679184at2759"/>
<dbReference type="AlphaFoldDB" id="A0A8H4XMW7"/>
<reference evidence="2" key="2">
    <citation type="submission" date="2020-05" db="EMBL/GenBank/DDBJ databases">
        <authorList>
            <person name="Kim H.-S."/>
            <person name="Proctor R.H."/>
            <person name="Brown D.W."/>
        </authorList>
    </citation>
    <scope>NUCLEOTIDE SEQUENCE</scope>
    <source>
        <strain evidence="2">NRRL 22465</strain>
    </source>
</reference>
<name>A0A8H4XMW7_9HYPO</name>
<comment type="caution">
    <text evidence="2">The sequence shown here is derived from an EMBL/GenBank/DDBJ whole genome shotgun (WGS) entry which is preliminary data.</text>
</comment>
<proteinExistence type="predicted"/>
<keyword evidence="1" id="KW-0732">Signal</keyword>
<sequence>MKFFATALVSAAAVSASLFEVRDFSASCMDHSTQCRYAFHVIRTGSMATWKHPTHCAVLVGSGTGLLPNVKDAECDSSSSKTFDVVRGQKGLTLTITQGVSASNNESASHHIPYKQLQLTKPTQATLQSYKGPTRFFLDEVMA</sequence>
<dbReference type="Proteomes" id="UP000635477">
    <property type="component" value="Unassembled WGS sequence"/>
</dbReference>
<feature type="signal peptide" evidence="1">
    <location>
        <begin position="1"/>
        <end position="16"/>
    </location>
</feature>
<evidence type="ECO:0008006" key="4">
    <source>
        <dbReference type="Google" id="ProtNLM"/>
    </source>
</evidence>
<organism evidence="2 3">
    <name type="scientific">Fusarium zealandicum</name>
    <dbReference type="NCBI Taxonomy" id="1053134"/>
    <lineage>
        <taxon>Eukaryota</taxon>
        <taxon>Fungi</taxon>
        <taxon>Dikarya</taxon>
        <taxon>Ascomycota</taxon>
        <taxon>Pezizomycotina</taxon>
        <taxon>Sordariomycetes</taxon>
        <taxon>Hypocreomycetidae</taxon>
        <taxon>Hypocreales</taxon>
        <taxon>Nectriaceae</taxon>
        <taxon>Fusarium</taxon>
        <taxon>Fusarium staphyleae species complex</taxon>
    </lineage>
</organism>
<dbReference type="EMBL" id="JABEYC010000225">
    <property type="protein sequence ID" value="KAF4980513.1"/>
    <property type="molecule type" value="Genomic_DNA"/>
</dbReference>
<feature type="chain" id="PRO_5033987097" description="Hypersensitive response-inducing protein" evidence="1">
    <location>
        <begin position="17"/>
        <end position="143"/>
    </location>
</feature>
<accession>A0A8H4XMW7</accession>
<evidence type="ECO:0000256" key="1">
    <source>
        <dbReference type="SAM" id="SignalP"/>
    </source>
</evidence>
<evidence type="ECO:0000313" key="2">
    <source>
        <dbReference type="EMBL" id="KAF4980513.1"/>
    </source>
</evidence>